<evidence type="ECO:0000256" key="8">
    <source>
        <dbReference type="ARBA" id="ARBA00033354"/>
    </source>
</evidence>
<sequence>MELIITGRYADERLIEKADLVTEMREVKHYYAGGVKARTGIEK</sequence>
<dbReference type="GO" id="GO:0005524">
    <property type="term" value="F:ATP binding"/>
    <property type="evidence" value="ECO:0007669"/>
    <property type="project" value="InterPro"/>
</dbReference>
<evidence type="ECO:0000256" key="1">
    <source>
        <dbReference type="ARBA" id="ARBA00005121"/>
    </source>
</evidence>
<comment type="catalytic activity">
    <reaction evidence="9">
        <text>2 cob(II)yrinate a,c diamide + reduced [electron-transfer flavoprotein] + 2 ATP = 2 adenosylcob(III)yrinate a,c-diamide + 2 triphosphate + oxidized [electron-transfer flavoprotein] + 3 H(+)</text>
        <dbReference type="Rhea" id="RHEA:11528"/>
        <dbReference type="Rhea" id="RHEA-COMP:10685"/>
        <dbReference type="Rhea" id="RHEA-COMP:10686"/>
        <dbReference type="ChEBI" id="CHEBI:15378"/>
        <dbReference type="ChEBI" id="CHEBI:18036"/>
        <dbReference type="ChEBI" id="CHEBI:30616"/>
        <dbReference type="ChEBI" id="CHEBI:57692"/>
        <dbReference type="ChEBI" id="CHEBI:58307"/>
        <dbReference type="ChEBI" id="CHEBI:58503"/>
        <dbReference type="ChEBI" id="CHEBI:58537"/>
        <dbReference type="EC" id="2.5.1.17"/>
    </reaction>
</comment>
<dbReference type="AlphaFoldDB" id="A0A450U489"/>
<dbReference type="GO" id="GO:0006779">
    <property type="term" value="P:porphyrin-containing compound biosynthetic process"/>
    <property type="evidence" value="ECO:0007669"/>
    <property type="project" value="UniProtKB-KW"/>
</dbReference>
<comment type="catalytic activity">
    <reaction evidence="10">
        <text>2 cob(II)alamin + reduced [electron-transfer flavoprotein] + 2 ATP = 2 adenosylcob(III)alamin + 2 triphosphate + oxidized [electron-transfer flavoprotein] + 3 H(+)</text>
        <dbReference type="Rhea" id="RHEA:28671"/>
        <dbReference type="Rhea" id="RHEA-COMP:10685"/>
        <dbReference type="Rhea" id="RHEA-COMP:10686"/>
        <dbReference type="ChEBI" id="CHEBI:15378"/>
        <dbReference type="ChEBI" id="CHEBI:16304"/>
        <dbReference type="ChEBI" id="CHEBI:18036"/>
        <dbReference type="ChEBI" id="CHEBI:18408"/>
        <dbReference type="ChEBI" id="CHEBI:30616"/>
        <dbReference type="ChEBI" id="CHEBI:57692"/>
        <dbReference type="ChEBI" id="CHEBI:58307"/>
        <dbReference type="EC" id="2.5.1.17"/>
    </reaction>
</comment>
<dbReference type="GO" id="GO:0008817">
    <property type="term" value="F:corrinoid adenosyltransferase activity"/>
    <property type="evidence" value="ECO:0007669"/>
    <property type="project" value="UniProtKB-EC"/>
</dbReference>
<proteinExistence type="inferred from homology"/>
<comment type="similarity">
    <text evidence="2">Belongs to the Cob(I)alamin adenosyltransferase family.</text>
</comment>
<comment type="function">
    <text evidence="5">Required for both de novo synthesis of the corrin ring for the assimilation of exogenous corrinoids. Participates in the adenosylation of a variety of incomplete and complete corrinoids.</text>
</comment>
<evidence type="ECO:0000256" key="10">
    <source>
        <dbReference type="ARBA" id="ARBA00048692"/>
    </source>
</evidence>
<dbReference type="EC" id="2.5.1.17" evidence="3"/>
<dbReference type="PANTHER" id="PTHR46638">
    <property type="entry name" value="CORRINOID ADENOSYLTRANSFERASE"/>
    <property type="match status" value="1"/>
</dbReference>
<dbReference type="EMBL" id="CAADFE010000172">
    <property type="protein sequence ID" value="VFJ78219.1"/>
    <property type="molecule type" value="Genomic_DNA"/>
</dbReference>
<dbReference type="Pfam" id="PF02572">
    <property type="entry name" value="CobA_CobO_BtuR"/>
    <property type="match status" value="1"/>
</dbReference>
<comment type="pathway">
    <text evidence="1">Cofactor biosynthesis; adenosylcobalamin biosynthesis; adenosylcobalamin from cob(II)yrinate a,c-diamide: step 2/7.</text>
</comment>
<evidence type="ECO:0000313" key="11">
    <source>
        <dbReference type="EMBL" id="VFJ78219.1"/>
    </source>
</evidence>
<evidence type="ECO:0000256" key="5">
    <source>
        <dbReference type="ARBA" id="ARBA00024929"/>
    </source>
</evidence>
<dbReference type="GO" id="GO:0009236">
    <property type="term" value="P:cobalamin biosynthetic process"/>
    <property type="evidence" value="ECO:0007669"/>
    <property type="project" value="UniProtKB-UniPathway"/>
</dbReference>
<evidence type="ECO:0000256" key="9">
    <source>
        <dbReference type="ARBA" id="ARBA00048555"/>
    </source>
</evidence>
<dbReference type="Gene3D" id="3.40.50.300">
    <property type="entry name" value="P-loop containing nucleotide triphosphate hydrolases"/>
    <property type="match status" value="1"/>
</dbReference>
<dbReference type="SUPFAM" id="SSF52540">
    <property type="entry name" value="P-loop containing nucleoside triphosphate hydrolases"/>
    <property type="match status" value="1"/>
</dbReference>
<organism evidence="11">
    <name type="scientific">Candidatus Kentrum sp. FW</name>
    <dbReference type="NCBI Taxonomy" id="2126338"/>
    <lineage>
        <taxon>Bacteria</taxon>
        <taxon>Pseudomonadati</taxon>
        <taxon>Pseudomonadota</taxon>
        <taxon>Gammaproteobacteria</taxon>
        <taxon>Candidatus Kentrum</taxon>
    </lineage>
</organism>
<reference evidence="11" key="1">
    <citation type="submission" date="2019-02" db="EMBL/GenBank/DDBJ databases">
        <authorList>
            <person name="Gruber-Vodicka R. H."/>
            <person name="Seah K. B. B."/>
        </authorList>
    </citation>
    <scope>NUCLEOTIDE SEQUENCE</scope>
    <source>
        <strain evidence="11">BECK_BZ131</strain>
    </source>
</reference>
<name>A0A450U489_9GAMM</name>
<dbReference type="UniPathway" id="UPA00148">
    <property type="reaction ID" value="UER00233"/>
</dbReference>
<evidence type="ECO:0000256" key="3">
    <source>
        <dbReference type="ARBA" id="ARBA00012454"/>
    </source>
</evidence>
<accession>A0A450U489</accession>
<gene>
    <name evidence="11" type="ORF">BECKFW1821C_GA0114237_11724</name>
</gene>
<dbReference type="PANTHER" id="PTHR46638:SF1">
    <property type="entry name" value="CORRINOID ADENOSYLTRANSFERASE"/>
    <property type="match status" value="1"/>
</dbReference>
<dbReference type="InterPro" id="IPR003724">
    <property type="entry name" value="CblAdoTrfase_CobA"/>
</dbReference>
<evidence type="ECO:0000256" key="6">
    <source>
        <dbReference type="ARBA" id="ARBA00031529"/>
    </source>
</evidence>
<evidence type="ECO:0000256" key="7">
    <source>
        <dbReference type="ARBA" id="ARBA00033334"/>
    </source>
</evidence>
<protein>
    <recommendedName>
        <fullName evidence="3">corrinoid adenosyltransferase</fullName>
        <ecNumber evidence="3">2.5.1.17</ecNumber>
    </recommendedName>
    <alternativeName>
        <fullName evidence="6">Cob(II)alamin adenosyltransferase</fullName>
    </alternativeName>
    <alternativeName>
        <fullName evidence="8">Cob(II)yrinic acid a,c-diamide adenosyltransferase</fullName>
    </alternativeName>
    <alternativeName>
        <fullName evidence="7">Cobinamide/cobalamin adenosyltransferase</fullName>
    </alternativeName>
</protein>
<keyword evidence="11" id="KW-0808">Transferase</keyword>
<dbReference type="InterPro" id="IPR027417">
    <property type="entry name" value="P-loop_NTPase"/>
</dbReference>
<evidence type="ECO:0000256" key="2">
    <source>
        <dbReference type="ARBA" id="ARBA00007487"/>
    </source>
</evidence>
<evidence type="ECO:0000256" key="4">
    <source>
        <dbReference type="ARBA" id="ARBA00023244"/>
    </source>
</evidence>
<keyword evidence="4" id="KW-0627">Porphyrin biosynthesis</keyword>